<evidence type="ECO:0000256" key="11">
    <source>
        <dbReference type="ARBA" id="ARBA00023136"/>
    </source>
</evidence>
<keyword evidence="8" id="KW-0547">Nucleotide-binding</keyword>
<dbReference type="STRING" id="29172.A0A0D8X731"/>
<gene>
    <name evidence="14" type="ORF">DICVIV_13709</name>
</gene>
<evidence type="ECO:0000313" key="14">
    <source>
        <dbReference type="EMBL" id="KJH40345.1"/>
    </source>
</evidence>
<keyword evidence="9" id="KW-0735">Signal-anchor</keyword>
<protein>
    <recommendedName>
        <fullName evidence="4">N-acetylgalactosaminide beta-1,3-galactosyltransferase</fullName>
        <ecNumber evidence="4">2.4.1.122</ecNumber>
    </recommendedName>
</protein>
<keyword evidence="5" id="KW-0328">Glycosyltransferase</keyword>
<evidence type="ECO:0000256" key="6">
    <source>
        <dbReference type="ARBA" id="ARBA00022679"/>
    </source>
</evidence>
<comment type="subcellular location">
    <subcellularLocation>
        <location evidence="1">Membrane</location>
        <topology evidence="1">Single-pass type II membrane protein</topology>
    </subcellularLocation>
</comment>
<dbReference type="PANTHER" id="PTHR23033">
    <property type="entry name" value="BETA1,3-GALACTOSYLTRANSFERASE"/>
    <property type="match status" value="1"/>
</dbReference>
<dbReference type="Proteomes" id="UP000053766">
    <property type="component" value="Unassembled WGS sequence"/>
</dbReference>
<organism evidence="14 15">
    <name type="scientific">Dictyocaulus viviparus</name>
    <name type="common">Bovine lungworm</name>
    <dbReference type="NCBI Taxonomy" id="29172"/>
    <lineage>
        <taxon>Eukaryota</taxon>
        <taxon>Metazoa</taxon>
        <taxon>Ecdysozoa</taxon>
        <taxon>Nematoda</taxon>
        <taxon>Chromadorea</taxon>
        <taxon>Rhabditida</taxon>
        <taxon>Rhabditina</taxon>
        <taxon>Rhabditomorpha</taxon>
        <taxon>Strongyloidea</taxon>
        <taxon>Metastrongylidae</taxon>
        <taxon>Dictyocaulus</taxon>
    </lineage>
</organism>
<dbReference type="PANTHER" id="PTHR23033:SF12">
    <property type="entry name" value="GLYCOPROTEIN-N-ACETYLGALACTOSAMINE 3-BETA-GALACTOSYLTRANSFERASE 1-RELATED"/>
    <property type="match status" value="1"/>
</dbReference>
<evidence type="ECO:0000256" key="10">
    <source>
        <dbReference type="ARBA" id="ARBA00022989"/>
    </source>
</evidence>
<evidence type="ECO:0000256" key="8">
    <source>
        <dbReference type="ARBA" id="ARBA00022741"/>
    </source>
</evidence>
<dbReference type="EMBL" id="KN717333">
    <property type="protein sequence ID" value="KJH40345.1"/>
    <property type="molecule type" value="Genomic_DNA"/>
</dbReference>
<dbReference type="GO" id="GO:0016263">
    <property type="term" value="F:glycoprotein-N-acetylgalactosamine 3-beta-galactosyltransferase activity"/>
    <property type="evidence" value="ECO:0007669"/>
    <property type="project" value="UniProtKB-EC"/>
</dbReference>
<keyword evidence="7" id="KW-0812">Transmembrane</keyword>
<accession>A0A0D8X731</accession>
<evidence type="ECO:0000256" key="5">
    <source>
        <dbReference type="ARBA" id="ARBA00022676"/>
    </source>
</evidence>
<feature type="compositionally biased region" description="Basic residues" evidence="12">
    <location>
        <begin position="244"/>
        <end position="258"/>
    </location>
</feature>
<evidence type="ECO:0000256" key="2">
    <source>
        <dbReference type="ARBA" id="ARBA00004922"/>
    </source>
</evidence>
<keyword evidence="6" id="KW-0808">Transferase</keyword>
<dbReference type="Pfam" id="PF02434">
    <property type="entry name" value="Fringe"/>
    <property type="match status" value="1"/>
</dbReference>
<evidence type="ECO:0000259" key="13">
    <source>
        <dbReference type="Pfam" id="PF02434"/>
    </source>
</evidence>
<feature type="region of interest" description="Disordered" evidence="12">
    <location>
        <begin position="244"/>
        <end position="264"/>
    </location>
</feature>
<keyword evidence="11" id="KW-0472">Membrane</keyword>
<dbReference type="AlphaFoldDB" id="A0A0D8X731"/>
<dbReference type="EC" id="2.4.1.122" evidence="4"/>
<feature type="domain" description="Fringe-like glycosyltransferase" evidence="13">
    <location>
        <begin position="12"/>
        <end position="164"/>
    </location>
</feature>
<keyword evidence="15" id="KW-1185">Reference proteome</keyword>
<evidence type="ECO:0000313" key="15">
    <source>
        <dbReference type="Proteomes" id="UP000053766"/>
    </source>
</evidence>
<dbReference type="InterPro" id="IPR026050">
    <property type="entry name" value="C1GALT1/C1GALT1_chp1"/>
</dbReference>
<dbReference type="OrthoDB" id="414175at2759"/>
<dbReference type="Gene3D" id="3.90.550.50">
    <property type="match status" value="1"/>
</dbReference>
<reference evidence="15" key="2">
    <citation type="journal article" date="2016" name="Sci. Rep.">
        <title>Dictyocaulus viviparus genome, variome and transcriptome elucidate lungworm biology and support future intervention.</title>
        <authorList>
            <person name="McNulty S.N."/>
            <person name="Strube C."/>
            <person name="Rosa B.A."/>
            <person name="Martin J.C."/>
            <person name="Tyagi R."/>
            <person name="Choi Y.J."/>
            <person name="Wang Q."/>
            <person name="Hallsworth Pepin K."/>
            <person name="Zhang X."/>
            <person name="Ozersky P."/>
            <person name="Wilson R.K."/>
            <person name="Sternberg P.W."/>
            <person name="Gasser R.B."/>
            <person name="Mitreva M."/>
        </authorList>
    </citation>
    <scope>NUCLEOTIDE SEQUENCE [LARGE SCALE GENOMIC DNA]</scope>
    <source>
        <strain evidence="15">HannoverDv2000</strain>
    </source>
</reference>
<evidence type="ECO:0000256" key="4">
    <source>
        <dbReference type="ARBA" id="ARBA00012557"/>
    </source>
</evidence>
<comment type="pathway">
    <text evidence="2">Protein modification; protein glycosylation.</text>
</comment>
<evidence type="ECO:0000256" key="9">
    <source>
        <dbReference type="ARBA" id="ARBA00022968"/>
    </source>
</evidence>
<dbReference type="GO" id="GO:0000166">
    <property type="term" value="F:nucleotide binding"/>
    <property type="evidence" value="ECO:0007669"/>
    <property type="project" value="UniProtKB-KW"/>
</dbReference>
<evidence type="ECO:0000256" key="12">
    <source>
        <dbReference type="SAM" id="MobiDB-lite"/>
    </source>
</evidence>
<name>A0A0D8X731_DICVI</name>
<proteinExistence type="inferred from homology"/>
<comment type="similarity">
    <text evidence="3">Belongs to the glycosyltransferase 31 family. Beta3-Gal-T subfamily.</text>
</comment>
<evidence type="ECO:0000256" key="3">
    <source>
        <dbReference type="ARBA" id="ARBA00006462"/>
    </source>
</evidence>
<reference evidence="14 15" key="1">
    <citation type="submission" date="2013-11" db="EMBL/GenBank/DDBJ databases">
        <title>Draft genome of the bovine lungworm Dictyocaulus viviparus.</title>
        <authorList>
            <person name="Mitreva M."/>
        </authorList>
    </citation>
    <scope>NUCLEOTIDE SEQUENCE [LARGE SCALE GENOMIC DNA]</scope>
    <source>
        <strain evidence="14 15">HannoverDv2000</strain>
    </source>
</reference>
<sequence length="264" mass="31115">MRRENFVTIDKVLAVNETWLPRCDHGQFFTSVQMDPSIPHSTVLKNIPDDYNYLFHKTMTSIHYAFTNVSDQFDWYFKADDDTYVIMEHMYEYLATLDPTEPYYLGYTLRPYLKRGYNGGGAGYVMSRAAVKLFLKRSFFNRTICPIDLSEDVGIGRCLENIEIYPHDTRNEKRQQRFNTYRPIDMFQGLIADEWHYYKQIKARAFMDFITADYTPSYKSDGYANVRRSAVSHAFTTIFKGNGKRSRERNCSHSRRIKTTSQTQ</sequence>
<dbReference type="GO" id="GO:0016020">
    <property type="term" value="C:membrane"/>
    <property type="evidence" value="ECO:0007669"/>
    <property type="project" value="UniProtKB-SubCell"/>
</dbReference>
<dbReference type="InterPro" id="IPR003378">
    <property type="entry name" value="Fringe-like_glycosylTrfase"/>
</dbReference>
<evidence type="ECO:0000256" key="7">
    <source>
        <dbReference type="ARBA" id="ARBA00022692"/>
    </source>
</evidence>
<keyword evidence="10" id="KW-1133">Transmembrane helix</keyword>
<evidence type="ECO:0000256" key="1">
    <source>
        <dbReference type="ARBA" id="ARBA00004606"/>
    </source>
</evidence>